<dbReference type="AlphaFoldDB" id="A0A6M0RLI4"/>
<dbReference type="RefSeq" id="WP_163663523.1">
    <property type="nucleotide sequence ID" value="NZ_QXHD01000004.1"/>
</dbReference>
<sequence>MKQSSPNYLLRLRLYLNLVPVLGIPASLLTLYGTPHEPDAQLKQVSRLAVVLGMGWLLATVLLSAGAHSEFSQLATLRFWIASSFVGSGYFLTNLWLMLRIFQGKSTKLPGVSQLSRRLPD</sequence>
<organism evidence="2 3">
    <name type="scientific">Adonisia turfae CCMR0081</name>
    <dbReference type="NCBI Taxonomy" id="2292702"/>
    <lineage>
        <taxon>Bacteria</taxon>
        <taxon>Bacillati</taxon>
        <taxon>Cyanobacteriota</taxon>
        <taxon>Adonisia</taxon>
        <taxon>Adonisia turfae</taxon>
    </lineage>
</organism>
<evidence type="ECO:0000313" key="2">
    <source>
        <dbReference type="EMBL" id="NEZ56750.1"/>
    </source>
</evidence>
<dbReference type="Proteomes" id="UP000481033">
    <property type="component" value="Unassembled WGS sequence"/>
</dbReference>
<evidence type="ECO:0000313" key="3">
    <source>
        <dbReference type="Proteomes" id="UP000481033"/>
    </source>
</evidence>
<keyword evidence="1" id="KW-0472">Membrane</keyword>
<feature type="transmembrane region" description="Helical" evidence="1">
    <location>
        <begin position="12"/>
        <end position="33"/>
    </location>
</feature>
<feature type="transmembrane region" description="Helical" evidence="1">
    <location>
        <begin position="45"/>
        <end position="67"/>
    </location>
</feature>
<keyword evidence="1" id="KW-1133">Transmembrane helix</keyword>
<accession>A0A6M0RLI4</accession>
<dbReference type="EMBL" id="QXHD01000004">
    <property type="protein sequence ID" value="NEZ56750.1"/>
    <property type="molecule type" value="Genomic_DNA"/>
</dbReference>
<keyword evidence="1" id="KW-0812">Transmembrane</keyword>
<protein>
    <submittedName>
        <fullName evidence="2">Uncharacterized protein</fullName>
    </submittedName>
</protein>
<reference evidence="2 3" key="1">
    <citation type="journal article" date="2020" name="Microb. Ecol.">
        <title>Ecogenomics of the Marine Benthic Filamentous Cyanobacterium Adonisia.</title>
        <authorList>
            <person name="Walter J.M."/>
            <person name="Coutinho F.H."/>
            <person name="Leomil L."/>
            <person name="Hargreaves P.I."/>
            <person name="Campeao M.E."/>
            <person name="Vieira V.V."/>
            <person name="Silva B.S."/>
            <person name="Fistarol G.O."/>
            <person name="Salomon P.S."/>
            <person name="Sawabe T."/>
            <person name="Mino S."/>
            <person name="Hosokawa M."/>
            <person name="Miyashita H."/>
            <person name="Maruyama F."/>
            <person name="van Verk M.C."/>
            <person name="Dutilh B.E."/>
            <person name="Thompson C.C."/>
            <person name="Thompson F.L."/>
        </authorList>
    </citation>
    <scope>NUCLEOTIDE SEQUENCE [LARGE SCALE GENOMIC DNA]</scope>
    <source>
        <strain evidence="2 3">CCMR0081</strain>
    </source>
</reference>
<gene>
    <name evidence="2" type="ORF">DXZ20_13890</name>
</gene>
<name>A0A6M0RLI4_9CYAN</name>
<evidence type="ECO:0000256" key="1">
    <source>
        <dbReference type="SAM" id="Phobius"/>
    </source>
</evidence>
<comment type="caution">
    <text evidence="2">The sequence shown here is derived from an EMBL/GenBank/DDBJ whole genome shotgun (WGS) entry which is preliminary data.</text>
</comment>
<proteinExistence type="predicted"/>
<feature type="transmembrane region" description="Helical" evidence="1">
    <location>
        <begin position="79"/>
        <end position="99"/>
    </location>
</feature>
<keyword evidence="3" id="KW-1185">Reference proteome</keyword>